<gene>
    <name evidence="1" type="ORF">M9H77_04060</name>
</gene>
<comment type="caution">
    <text evidence="1">The sequence shown here is derived from an EMBL/GenBank/DDBJ whole genome shotgun (WGS) entry which is preliminary data.</text>
</comment>
<evidence type="ECO:0000313" key="2">
    <source>
        <dbReference type="Proteomes" id="UP001060085"/>
    </source>
</evidence>
<organism evidence="1 2">
    <name type="scientific">Catharanthus roseus</name>
    <name type="common">Madagascar periwinkle</name>
    <name type="synonym">Vinca rosea</name>
    <dbReference type="NCBI Taxonomy" id="4058"/>
    <lineage>
        <taxon>Eukaryota</taxon>
        <taxon>Viridiplantae</taxon>
        <taxon>Streptophyta</taxon>
        <taxon>Embryophyta</taxon>
        <taxon>Tracheophyta</taxon>
        <taxon>Spermatophyta</taxon>
        <taxon>Magnoliopsida</taxon>
        <taxon>eudicotyledons</taxon>
        <taxon>Gunneridae</taxon>
        <taxon>Pentapetalae</taxon>
        <taxon>asterids</taxon>
        <taxon>lamiids</taxon>
        <taxon>Gentianales</taxon>
        <taxon>Apocynaceae</taxon>
        <taxon>Rauvolfioideae</taxon>
        <taxon>Vinceae</taxon>
        <taxon>Catharanthinae</taxon>
        <taxon>Catharanthus</taxon>
    </lineage>
</organism>
<dbReference type="EMBL" id="CM044701">
    <property type="protein sequence ID" value="KAI5682832.1"/>
    <property type="molecule type" value="Genomic_DNA"/>
</dbReference>
<proteinExistence type="predicted"/>
<reference evidence="2" key="1">
    <citation type="journal article" date="2023" name="Nat. Plants">
        <title>Single-cell RNA sequencing provides a high-resolution roadmap for understanding the multicellular compartmentation of specialized metabolism.</title>
        <authorList>
            <person name="Sun S."/>
            <person name="Shen X."/>
            <person name="Li Y."/>
            <person name="Li Y."/>
            <person name="Wang S."/>
            <person name="Li R."/>
            <person name="Zhang H."/>
            <person name="Shen G."/>
            <person name="Guo B."/>
            <person name="Wei J."/>
            <person name="Xu J."/>
            <person name="St-Pierre B."/>
            <person name="Chen S."/>
            <person name="Sun C."/>
        </authorList>
    </citation>
    <scope>NUCLEOTIDE SEQUENCE [LARGE SCALE GENOMIC DNA]</scope>
</reference>
<keyword evidence="2" id="KW-1185">Reference proteome</keyword>
<protein>
    <submittedName>
        <fullName evidence="1">Uncharacterized protein</fullName>
    </submittedName>
</protein>
<accession>A0ACC0CD82</accession>
<name>A0ACC0CD82_CATRO</name>
<dbReference type="Proteomes" id="UP001060085">
    <property type="component" value="Linkage Group LG01"/>
</dbReference>
<evidence type="ECO:0000313" key="1">
    <source>
        <dbReference type="EMBL" id="KAI5682832.1"/>
    </source>
</evidence>
<sequence length="216" mass="23589">MLPDISGSLVHVRYISLLQDFSAIGTYSWDRRSLSLTTDLAWSHIPVLRPQIVSRHHTRVYIRNPTNCDTRTVGYQLTGTSMLQEVDDMATRVIQGPPSSPTQSSRRWPREPVPNRGALGVKRGAHRLPGRGARDERPPVPPFPRGREHADPGHEVERGEGSGGHGHVHGNVGVSHYVDPFDSPGLDMPAFSLCLTPFSQSFLGGSGTLRAPPPSG</sequence>